<evidence type="ECO:0000256" key="6">
    <source>
        <dbReference type="ARBA" id="ARBA00023136"/>
    </source>
</evidence>
<evidence type="ECO:0000256" key="1">
    <source>
        <dbReference type="ARBA" id="ARBA00004370"/>
    </source>
</evidence>
<dbReference type="GO" id="GO:0046933">
    <property type="term" value="F:proton-transporting ATP synthase activity, rotational mechanism"/>
    <property type="evidence" value="ECO:0007669"/>
    <property type="project" value="InterPro"/>
</dbReference>
<dbReference type="SUPFAM" id="SSF47928">
    <property type="entry name" value="N-terminal domain of the delta subunit of the F1F0-ATP synthase"/>
    <property type="match status" value="1"/>
</dbReference>
<dbReference type="AlphaFoldDB" id="A0AAD4N516"/>
<dbReference type="GO" id="GO:0016020">
    <property type="term" value="C:membrane"/>
    <property type="evidence" value="ECO:0007669"/>
    <property type="project" value="UniProtKB-SubCell"/>
</dbReference>
<organism evidence="9 10">
    <name type="scientific">Ditylenchus destructor</name>
    <dbReference type="NCBI Taxonomy" id="166010"/>
    <lineage>
        <taxon>Eukaryota</taxon>
        <taxon>Metazoa</taxon>
        <taxon>Ecdysozoa</taxon>
        <taxon>Nematoda</taxon>
        <taxon>Chromadorea</taxon>
        <taxon>Rhabditida</taxon>
        <taxon>Tylenchina</taxon>
        <taxon>Tylenchomorpha</taxon>
        <taxon>Sphaerularioidea</taxon>
        <taxon>Anguinidae</taxon>
        <taxon>Anguininae</taxon>
        <taxon>Ditylenchus</taxon>
    </lineage>
</organism>
<reference evidence="9" key="1">
    <citation type="submission" date="2022-01" db="EMBL/GenBank/DDBJ databases">
        <title>Genome Sequence Resource for Two Populations of Ditylenchus destructor, the Migratory Endoparasitic Phytonematode.</title>
        <authorList>
            <person name="Zhang H."/>
            <person name="Lin R."/>
            <person name="Xie B."/>
        </authorList>
    </citation>
    <scope>NUCLEOTIDE SEQUENCE</scope>
    <source>
        <strain evidence="9">BazhouSP</strain>
    </source>
</reference>
<dbReference type="Pfam" id="PF00213">
    <property type="entry name" value="OSCP"/>
    <property type="match status" value="1"/>
</dbReference>
<name>A0AAD4N516_9BILA</name>
<dbReference type="PANTHER" id="PTHR11910">
    <property type="entry name" value="ATP SYNTHASE DELTA CHAIN"/>
    <property type="match status" value="1"/>
</dbReference>
<dbReference type="NCBIfam" id="TIGR01145">
    <property type="entry name" value="ATP_synt_delta"/>
    <property type="match status" value="1"/>
</dbReference>
<keyword evidence="7" id="KW-0066">ATP synthesis</keyword>
<evidence type="ECO:0000313" key="9">
    <source>
        <dbReference type="EMBL" id="KAI1715369.1"/>
    </source>
</evidence>
<comment type="subcellular location">
    <subcellularLocation>
        <location evidence="1">Membrane</location>
    </subcellularLocation>
</comment>
<keyword evidence="5" id="KW-0406">Ion transport</keyword>
<dbReference type="HAMAP" id="MF_01416">
    <property type="entry name" value="ATP_synth_delta_bact"/>
    <property type="match status" value="1"/>
</dbReference>
<proteinExistence type="inferred from homology"/>
<accession>A0AAD4N516</accession>
<comment type="similarity">
    <text evidence="2">Belongs to the ATPase delta chain family.</text>
</comment>
<keyword evidence="4" id="KW-0375">Hydrogen ion transport</keyword>
<keyword evidence="3" id="KW-0813">Transport</keyword>
<evidence type="ECO:0000256" key="7">
    <source>
        <dbReference type="ARBA" id="ARBA00023310"/>
    </source>
</evidence>
<keyword evidence="10" id="KW-1185">Reference proteome</keyword>
<evidence type="ECO:0000256" key="5">
    <source>
        <dbReference type="ARBA" id="ARBA00023065"/>
    </source>
</evidence>
<dbReference type="InterPro" id="IPR000711">
    <property type="entry name" value="ATPase_OSCP/dsu"/>
</dbReference>
<keyword evidence="6" id="KW-0472">Membrane</keyword>
<sequence length="207" mass="22747">MSVNMITKRALSTSVTLGQVIRPPIPVYGVEGRYAASLYSAAHKKNSLDAADKDLKLIKDLYNTHSDFKLFIENPALNRQKKKDAITAVLKSIGVSSESQNFFGTLAENGRLNKLNAVINSFEAIMRAHRGELYVEVASADPLSKKHEQALNEVLKKFATEGQKLNVHFSVKPNMIGGLVVTIGDKYVDMSISTRLKKLTTAIQTAV</sequence>
<protein>
    <recommendedName>
        <fullName evidence="8">Oligomycin sensitivity conferral protein</fullName>
    </recommendedName>
</protein>
<dbReference type="PRINTS" id="PR00125">
    <property type="entry name" value="ATPASEDELTA"/>
</dbReference>
<evidence type="ECO:0000313" key="10">
    <source>
        <dbReference type="Proteomes" id="UP001201812"/>
    </source>
</evidence>
<comment type="caution">
    <text evidence="9">The sequence shown here is derived from an EMBL/GenBank/DDBJ whole genome shotgun (WGS) entry which is preliminary data.</text>
</comment>
<evidence type="ECO:0000256" key="8">
    <source>
        <dbReference type="ARBA" id="ARBA00033369"/>
    </source>
</evidence>
<gene>
    <name evidence="9" type="ORF">DdX_07678</name>
</gene>
<evidence type="ECO:0000256" key="3">
    <source>
        <dbReference type="ARBA" id="ARBA00022448"/>
    </source>
</evidence>
<evidence type="ECO:0000256" key="4">
    <source>
        <dbReference type="ARBA" id="ARBA00022781"/>
    </source>
</evidence>
<dbReference type="EMBL" id="JAKKPZ010000011">
    <property type="protein sequence ID" value="KAI1715369.1"/>
    <property type="molecule type" value="Genomic_DNA"/>
</dbReference>
<dbReference type="InterPro" id="IPR026015">
    <property type="entry name" value="ATP_synth_OSCP/delta_N_sf"/>
</dbReference>
<dbReference type="Proteomes" id="UP001201812">
    <property type="component" value="Unassembled WGS sequence"/>
</dbReference>
<dbReference type="Gene3D" id="1.10.520.20">
    <property type="entry name" value="N-terminal domain of the delta subunit of the F1F0-ATP synthase"/>
    <property type="match status" value="1"/>
</dbReference>
<evidence type="ECO:0000256" key="2">
    <source>
        <dbReference type="ARBA" id="ARBA00007046"/>
    </source>
</evidence>